<dbReference type="InterPro" id="IPR011042">
    <property type="entry name" value="6-blade_b-propeller_TolB-like"/>
</dbReference>
<dbReference type="EMBL" id="PXYI01000001">
    <property type="protein sequence ID" value="PSJ42947.1"/>
    <property type="molecule type" value="Genomic_DNA"/>
</dbReference>
<dbReference type="PANTHER" id="PTHR36842:SF1">
    <property type="entry name" value="PROTEIN TOLB"/>
    <property type="match status" value="1"/>
</dbReference>
<dbReference type="AlphaFoldDB" id="A0A2P7QYA4"/>
<evidence type="ECO:0000313" key="3">
    <source>
        <dbReference type="EMBL" id="PSJ42947.1"/>
    </source>
</evidence>
<dbReference type="Proteomes" id="UP000241167">
    <property type="component" value="Unassembled WGS sequence"/>
</dbReference>
<gene>
    <name evidence="3" type="ORF">C7I55_00565</name>
</gene>
<comment type="caution">
    <text evidence="3">The sequence shown here is derived from an EMBL/GenBank/DDBJ whole genome shotgun (WGS) entry which is preliminary data.</text>
</comment>
<evidence type="ECO:0000256" key="1">
    <source>
        <dbReference type="ARBA" id="ARBA00009820"/>
    </source>
</evidence>
<dbReference type="Pfam" id="PF07676">
    <property type="entry name" value="PD40"/>
    <property type="match status" value="1"/>
</dbReference>
<dbReference type="OrthoDB" id="9812921at2"/>
<proteinExistence type="inferred from homology"/>
<dbReference type="RefSeq" id="WP_106510963.1">
    <property type="nucleotide sequence ID" value="NZ_PXYI01000001.1"/>
</dbReference>
<feature type="compositionally biased region" description="Low complexity" evidence="2">
    <location>
        <begin position="361"/>
        <end position="381"/>
    </location>
</feature>
<protein>
    <submittedName>
        <fullName evidence="3">Uncharacterized protein</fullName>
    </submittedName>
</protein>
<evidence type="ECO:0000313" key="4">
    <source>
        <dbReference type="Proteomes" id="UP000241167"/>
    </source>
</evidence>
<feature type="region of interest" description="Disordered" evidence="2">
    <location>
        <begin position="354"/>
        <end position="389"/>
    </location>
</feature>
<dbReference type="Gene3D" id="2.120.10.30">
    <property type="entry name" value="TolB, C-terminal domain"/>
    <property type="match status" value="1"/>
</dbReference>
<organism evidence="3 4">
    <name type="scientific">Allosphingosinicella deserti</name>
    <dbReference type="NCBI Taxonomy" id="2116704"/>
    <lineage>
        <taxon>Bacteria</taxon>
        <taxon>Pseudomonadati</taxon>
        <taxon>Pseudomonadota</taxon>
        <taxon>Alphaproteobacteria</taxon>
        <taxon>Sphingomonadales</taxon>
        <taxon>Sphingomonadaceae</taxon>
        <taxon>Allosphingosinicella</taxon>
    </lineage>
</organism>
<dbReference type="InterPro" id="IPR011659">
    <property type="entry name" value="WD40"/>
</dbReference>
<name>A0A2P7QYA4_9SPHN</name>
<comment type="similarity">
    <text evidence="1">Belongs to the TolB family.</text>
</comment>
<keyword evidence="4" id="KW-1185">Reference proteome</keyword>
<evidence type="ECO:0000256" key="2">
    <source>
        <dbReference type="SAM" id="MobiDB-lite"/>
    </source>
</evidence>
<sequence>MAEACSALGSSRAAINGDGSLIAFVRPGSDTAELTLVDRRSRRETMLRPGGTPCPIGDGPAWIGDVALSANGAILAFVHAVPERSADDGGLSLKAYSDLYVYELRRRRLLRLGADGALDAIAGTLPQILEVAVSGTGDQIGFAAVTASGPPGETNIFLYDRAGPGLIQVNGPANGAGRAIAMSADGGTLFFCNTADGGLFVHERALGRTTALPITTLPRNVGAGRPYAITGDGRLIAFETDSGERHVRLYDRATGLIEEVSETLGLFCRHAEQPTISRDGRYVAFSSRLPGLRASADLWRIYVFDRATRRVRLIDGNDDAAAPRRASISADGSTLLTEITRAGGTPAIAIRANPLHSRMGPARSASTRTSSAAAPSASARPFQPALTAA</sequence>
<dbReference type="PANTHER" id="PTHR36842">
    <property type="entry name" value="PROTEIN TOLB HOMOLOG"/>
    <property type="match status" value="1"/>
</dbReference>
<dbReference type="SUPFAM" id="SSF82171">
    <property type="entry name" value="DPP6 N-terminal domain-like"/>
    <property type="match status" value="1"/>
</dbReference>
<accession>A0A2P7QYA4</accession>
<reference evidence="3 4" key="1">
    <citation type="submission" date="2018-03" db="EMBL/GenBank/DDBJ databases">
        <title>The draft genome of Sphingosinicella sp. GL-C-18.</title>
        <authorList>
            <person name="Liu L."/>
            <person name="Li L."/>
            <person name="Liang L."/>
            <person name="Zhang X."/>
            <person name="Wang T."/>
        </authorList>
    </citation>
    <scope>NUCLEOTIDE SEQUENCE [LARGE SCALE GENOMIC DNA]</scope>
    <source>
        <strain evidence="3 4">GL-C-18</strain>
    </source>
</reference>